<evidence type="ECO:0000313" key="3">
    <source>
        <dbReference type="Proteomes" id="UP000238164"/>
    </source>
</evidence>
<proteinExistence type="predicted"/>
<keyword evidence="1" id="KW-0812">Transmembrane</keyword>
<evidence type="ECO:0000256" key="1">
    <source>
        <dbReference type="SAM" id="Phobius"/>
    </source>
</evidence>
<dbReference type="Pfam" id="PF07077">
    <property type="entry name" value="DUF1345"/>
    <property type="match status" value="1"/>
</dbReference>
<sequence length="209" mass="22346">MKLRPAWLRSVVAAVVGVIVAVLVWPWLGVAAVAAGWVGFCLTFCVRTLMALWPFTPEQTREHATIEDPSHAAVTATLILASLASVAGVGFLLAGAQHVASTAVDATLGAVVVVSSWVLVHTLYTVRYARLYFTDPKRAGVDFSGDDPDYHDFAYLAFTLGMTYQVSDTTLQTRVVRRAALGHALLSYLLGAVVLACTINLVVQLASQS</sequence>
<dbReference type="Proteomes" id="UP000238164">
    <property type="component" value="Chromosome 1"/>
</dbReference>
<dbReference type="KEGG" id="mgg:MPLG2_0965"/>
<feature type="transmembrane region" description="Helical" evidence="1">
    <location>
        <begin position="7"/>
        <end position="28"/>
    </location>
</feature>
<evidence type="ECO:0000313" key="2">
    <source>
        <dbReference type="EMBL" id="SPD86001.1"/>
    </source>
</evidence>
<organism evidence="2 3">
    <name type="scientific">Micropruina glycogenica</name>
    <dbReference type="NCBI Taxonomy" id="75385"/>
    <lineage>
        <taxon>Bacteria</taxon>
        <taxon>Bacillati</taxon>
        <taxon>Actinomycetota</taxon>
        <taxon>Actinomycetes</taxon>
        <taxon>Propionibacteriales</taxon>
        <taxon>Nocardioidaceae</taxon>
        <taxon>Micropruina</taxon>
    </lineage>
</organism>
<keyword evidence="1" id="KW-0472">Membrane</keyword>
<gene>
    <name evidence="2" type="ORF">MPLG2_0965</name>
</gene>
<feature type="transmembrane region" description="Helical" evidence="1">
    <location>
        <begin position="106"/>
        <end position="126"/>
    </location>
</feature>
<reference evidence="2 3" key="1">
    <citation type="submission" date="2018-02" db="EMBL/GenBank/DDBJ databases">
        <authorList>
            <person name="Cohen D.B."/>
            <person name="Kent A.D."/>
        </authorList>
    </citation>
    <scope>NUCLEOTIDE SEQUENCE [LARGE SCALE GENOMIC DNA]</scope>
    <source>
        <strain evidence="2">1</strain>
    </source>
</reference>
<keyword evidence="1" id="KW-1133">Transmembrane helix</keyword>
<dbReference type="OrthoDB" id="64737at2"/>
<dbReference type="AlphaFoldDB" id="A0A2N9JCZ5"/>
<feature type="transmembrane region" description="Helical" evidence="1">
    <location>
        <begin position="73"/>
        <end position="94"/>
    </location>
</feature>
<feature type="transmembrane region" description="Helical" evidence="1">
    <location>
        <begin position="184"/>
        <end position="206"/>
    </location>
</feature>
<dbReference type="EMBL" id="LT985188">
    <property type="protein sequence ID" value="SPD86001.1"/>
    <property type="molecule type" value="Genomic_DNA"/>
</dbReference>
<name>A0A2N9JCZ5_9ACTN</name>
<accession>A0A2N9JCZ5</accession>
<protein>
    <recommendedName>
        <fullName evidence="4">DUF1345 domain-containing protein</fullName>
    </recommendedName>
</protein>
<evidence type="ECO:0008006" key="4">
    <source>
        <dbReference type="Google" id="ProtNLM"/>
    </source>
</evidence>
<dbReference type="InterPro" id="IPR009781">
    <property type="entry name" value="DUF1345"/>
</dbReference>
<keyword evidence="3" id="KW-1185">Reference proteome</keyword>
<feature type="transmembrane region" description="Helical" evidence="1">
    <location>
        <begin position="34"/>
        <end position="53"/>
    </location>
</feature>
<dbReference type="RefSeq" id="WP_105185095.1">
    <property type="nucleotide sequence ID" value="NZ_BAAAGO010000002.1"/>
</dbReference>